<dbReference type="CDD" id="cd13733">
    <property type="entry name" value="SPRY_PRY_C-I_1"/>
    <property type="match status" value="1"/>
</dbReference>
<name>A0ABM4FZI3_9AVES</name>
<dbReference type="InterPro" id="IPR003879">
    <property type="entry name" value="Butyrophylin_SPRY"/>
</dbReference>
<feature type="coiled-coil region" evidence="1">
    <location>
        <begin position="91"/>
        <end position="183"/>
    </location>
</feature>
<dbReference type="InterPro" id="IPR003877">
    <property type="entry name" value="SPRY_dom"/>
</dbReference>
<dbReference type="InterPro" id="IPR006574">
    <property type="entry name" value="PRY"/>
</dbReference>
<evidence type="ECO:0000313" key="4">
    <source>
        <dbReference type="RefSeq" id="XP_067170367.1"/>
    </source>
</evidence>
<accession>A0ABM4FZI3</accession>
<evidence type="ECO:0000259" key="2">
    <source>
        <dbReference type="PROSITE" id="PS50188"/>
    </source>
</evidence>
<dbReference type="SMART" id="SM00589">
    <property type="entry name" value="PRY"/>
    <property type="match status" value="1"/>
</dbReference>
<dbReference type="SMART" id="SM00449">
    <property type="entry name" value="SPRY"/>
    <property type="match status" value="1"/>
</dbReference>
<dbReference type="InterPro" id="IPR050143">
    <property type="entry name" value="TRIM/RBCC"/>
</dbReference>
<dbReference type="InterPro" id="IPR013320">
    <property type="entry name" value="ConA-like_dom_sf"/>
</dbReference>
<evidence type="ECO:0000313" key="3">
    <source>
        <dbReference type="Proteomes" id="UP001652627"/>
    </source>
</evidence>
<keyword evidence="3" id="KW-1185">Reference proteome</keyword>
<evidence type="ECO:0000256" key="1">
    <source>
        <dbReference type="SAM" id="Coils"/>
    </source>
</evidence>
<reference evidence="4" key="1">
    <citation type="submission" date="2025-08" db="UniProtKB">
        <authorList>
            <consortium name="RefSeq"/>
        </authorList>
    </citation>
    <scope>IDENTIFICATION</scope>
    <source>
        <tissue evidence="4">Blood</tissue>
    </source>
</reference>
<dbReference type="RefSeq" id="XP_067170367.1">
    <property type="nucleotide sequence ID" value="XM_067314266.1"/>
</dbReference>
<gene>
    <name evidence="4" type="primary">LOC136994871</name>
</gene>
<protein>
    <submittedName>
        <fullName evidence="4">E3 ubiquitin-protein ligase TRIM39-like</fullName>
    </submittedName>
</protein>
<dbReference type="Pfam" id="PF13765">
    <property type="entry name" value="PRY"/>
    <property type="match status" value="1"/>
</dbReference>
<dbReference type="PRINTS" id="PR01407">
    <property type="entry name" value="BUTYPHLNCDUF"/>
</dbReference>
<dbReference type="GeneID" id="136994871"/>
<organism evidence="3 4">
    <name type="scientific">Apteryx mantelli</name>
    <name type="common">North Island brown kiwi</name>
    <dbReference type="NCBI Taxonomy" id="2696672"/>
    <lineage>
        <taxon>Eukaryota</taxon>
        <taxon>Metazoa</taxon>
        <taxon>Chordata</taxon>
        <taxon>Craniata</taxon>
        <taxon>Vertebrata</taxon>
        <taxon>Euteleostomi</taxon>
        <taxon>Archelosauria</taxon>
        <taxon>Archosauria</taxon>
        <taxon>Dinosauria</taxon>
        <taxon>Saurischia</taxon>
        <taxon>Theropoda</taxon>
        <taxon>Coelurosauria</taxon>
        <taxon>Aves</taxon>
        <taxon>Palaeognathae</taxon>
        <taxon>Apterygiformes</taxon>
        <taxon>Apterygidae</taxon>
        <taxon>Apteryx</taxon>
    </lineage>
</organism>
<dbReference type="SUPFAM" id="SSF49899">
    <property type="entry name" value="Concanavalin A-like lectins/glucanases"/>
    <property type="match status" value="1"/>
</dbReference>
<dbReference type="Proteomes" id="UP001652627">
    <property type="component" value="Chromosome 34"/>
</dbReference>
<keyword evidence="1" id="KW-0175">Coiled coil</keyword>
<dbReference type="Pfam" id="PF00622">
    <property type="entry name" value="SPRY"/>
    <property type="match status" value="1"/>
</dbReference>
<dbReference type="PROSITE" id="PS50188">
    <property type="entry name" value="B302_SPRY"/>
    <property type="match status" value="1"/>
</dbReference>
<sequence>MAEISILERKLEYLANQGKEMEEWLKAEIRSSQEEMKASLDQQFISIQQHLEKQLQGPLSELKTEVKAAVNSLTSLRKIVVCGFEKQEGALADAQQMSRDQQNQLEDHLAKYSLGQVEEKLAQVKEEKGQLQAQLAQVKEEKGQTKGQLAQGNEEKGQLQAQLAQVKEEKGQTKGQLAQVKEEKVDVSLDADTAHPRLEVSPDGKSVKDTGTARNVPRTEKRFDSHTFLLAKEGYTSGKCYWEVDVGKRRNWDVGIAQEPVTRKGTLTLSPEKGFWVIGLADGQDYWARTEPWTRLVVSGKPRKIGIFLDVSAKKLSFFNVSKKTAVYTFTLGGDSSQEGKFFPFFSTGSPSAKPDTEPLKIVLGFEEDHDDE</sequence>
<dbReference type="InterPro" id="IPR001870">
    <property type="entry name" value="B30.2/SPRY"/>
</dbReference>
<dbReference type="PANTHER" id="PTHR24103">
    <property type="entry name" value="E3 UBIQUITIN-PROTEIN LIGASE TRIM"/>
    <property type="match status" value="1"/>
</dbReference>
<feature type="domain" description="B30.2/SPRY" evidence="2">
    <location>
        <begin position="167"/>
        <end position="369"/>
    </location>
</feature>
<dbReference type="Gene3D" id="2.60.120.920">
    <property type="match status" value="1"/>
</dbReference>
<proteinExistence type="predicted"/>
<dbReference type="InterPro" id="IPR043136">
    <property type="entry name" value="B30.2/SPRY_sf"/>
</dbReference>